<evidence type="ECO:0000256" key="1">
    <source>
        <dbReference type="ARBA" id="ARBA00022705"/>
    </source>
</evidence>
<name>A0ABU6UR80_9FABA</name>
<dbReference type="InterPro" id="IPR043502">
    <property type="entry name" value="DNA/RNA_pol_sf"/>
</dbReference>
<dbReference type="PRINTS" id="PR00868">
    <property type="entry name" value="DNAPOLI"/>
</dbReference>
<keyword evidence="4" id="KW-1185">Reference proteome</keyword>
<gene>
    <name evidence="3" type="ORF">PIB30_067230</name>
</gene>
<evidence type="ECO:0000313" key="4">
    <source>
        <dbReference type="Proteomes" id="UP001341840"/>
    </source>
</evidence>
<organism evidence="3 4">
    <name type="scientific">Stylosanthes scabra</name>
    <dbReference type="NCBI Taxonomy" id="79078"/>
    <lineage>
        <taxon>Eukaryota</taxon>
        <taxon>Viridiplantae</taxon>
        <taxon>Streptophyta</taxon>
        <taxon>Embryophyta</taxon>
        <taxon>Tracheophyta</taxon>
        <taxon>Spermatophyta</taxon>
        <taxon>Magnoliopsida</taxon>
        <taxon>eudicotyledons</taxon>
        <taxon>Gunneridae</taxon>
        <taxon>Pentapetalae</taxon>
        <taxon>rosids</taxon>
        <taxon>fabids</taxon>
        <taxon>Fabales</taxon>
        <taxon>Fabaceae</taxon>
        <taxon>Papilionoideae</taxon>
        <taxon>50 kb inversion clade</taxon>
        <taxon>dalbergioids sensu lato</taxon>
        <taxon>Dalbergieae</taxon>
        <taxon>Pterocarpus clade</taxon>
        <taxon>Stylosanthes</taxon>
    </lineage>
</organism>
<evidence type="ECO:0000313" key="3">
    <source>
        <dbReference type="EMBL" id="MED6162108.1"/>
    </source>
</evidence>
<keyword evidence="1" id="KW-0235">DNA replication</keyword>
<dbReference type="Pfam" id="PF00476">
    <property type="entry name" value="DNA_pol_A"/>
    <property type="match status" value="1"/>
</dbReference>
<comment type="caution">
    <text evidence="3">The sequence shown here is derived from an EMBL/GenBank/DDBJ whole genome shotgun (WGS) entry which is preliminary data.</text>
</comment>
<protein>
    <recommendedName>
        <fullName evidence="2">DNA-directed DNA polymerase family A palm domain-containing protein</fullName>
    </recommendedName>
</protein>
<dbReference type="PANTHER" id="PTHR10133:SF27">
    <property type="entry name" value="DNA POLYMERASE NU"/>
    <property type="match status" value="1"/>
</dbReference>
<feature type="domain" description="DNA-directed DNA polymerase family A palm" evidence="2">
    <location>
        <begin position="18"/>
        <end position="60"/>
    </location>
</feature>
<dbReference type="Proteomes" id="UP001341840">
    <property type="component" value="Unassembled WGS sequence"/>
</dbReference>
<dbReference type="InterPro" id="IPR001098">
    <property type="entry name" value="DNA-dir_DNA_pol_A_palm_dom"/>
</dbReference>
<accession>A0ABU6UR80</accession>
<dbReference type="InterPro" id="IPR002298">
    <property type="entry name" value="DNA_polymerase_A"/>
</dbReference>
<dbReference type="SUPFAM" id="SSF56672">
    <property type="entry name" value="DNA/RNA polymerases"/>
    <property type="match status" value="1"/>
</dbReference>
<dbReference type="PANTHER" id="PTHR10133">
    <property type="entry name" value="DNA POLYMERASE I"/>
    <property type="match status" value="1"/>
</dbReference>
<proteinExistence type="predicted"/>
<dbReference type="Gene3D" id="1.10.150.20">
    <property type="entry name" value="5' to 3' exonuclease, C-terminal subdomain"/>
    <property type="match status" value="1"/>
</dbReference>
<evidence type="ECO:0000259" key="2">
    <source>
        <dbReference type="Pfam" id="PF00476"/>
    </source>
</evidence>
<reference evidence="3 4" key="1">
    <citation type="journal article" date="2023" name="Plants (Basel)">
        <title>Bridging the Gap: Combining Genomics and Transcriptomics Approaches to Understand Stylosanthes scabra, an Orphan Legume from the Brazilian Caatinga.</title>
        <authorList>
            <person name="Ferreira-Neto J.R.C."/>
            <person name="da Silva M.D."/>
            <person name="Binneck E."/>
            <person name="de Melo N.F."/>
            <person name="da Silva R.H."/>
            <person name="de Melo A.L.T.M."/>
            <person name="Pandolfi V."/>
            <person name="Bustamante F.O."/>
            <person name="Brasileiro-Vidal A.C."/>
            <person name="Benko-Iseppon A.M."/>
        </authorList>
    </citation>
    <scope>NUCLEOTIDE SEQUENCE [LARGE SCALE GENOMIC DNA]</scope>
    <source>
        <tissue evidence="3">Leaves</tissue>
    </source>
</reference>
<sequence length="69" mass="7842">MFVLDPWEPYGFERSLWQNQPALEKGRYKIRQAFIAAPGNSLIVADYGQLELRILAHLANCKIEHGGSL</sequence>
<dbReference type="Gene3D" id="3.30.70.370">
    <property type="match status" value="1"/>
</dbReference>
<dbReference type="EMBL" id="JASCZI010121527">
    <property type="protein sequence ID" value="MED6162108.1"/>
    <property type="molecule type" value="Genomic_DNA"/>
</dbReference>